<feature type="region of interest" description="Disordered" evidence="1">
    <location>
        <begin position="46"/>
        <end position="83"/>
    </location>
</feature>
<sequence>MMRGKNHPVTRHIFRKIQNQRSTLTPWGDLGVMARERHAVSKPYASERKLGAAHREDRAGGQFNHGLAGLSGRSGGNRFSFSV</sequence>
<accession>A0A653AD81</accession>
<feature type="compositionally biased region" description="Basic and acidic residues" evidence="1">
    <location>
        <begin position="46"/>
        <end position="59"/>
    </location>
</feature>
<reference evidence="2" key="1">
    <citation type="submission" date="2018-07" db="EMBL/GenBank/DDBJ databases">
        <authorList>
            <consortium name="Genoscope - CEA"/>
            <person name="William W."/>
        </authorList>
    </citation>
    <scope>NUCLEOTIDE SEQUENCE</scope>
    <source>
        <strain evidence="2">IK1</strain>
    </source>
</reference>
<dbReference type="EMBL" id="UPXX01000030">
    <property type="protein sequence ID" value="VBB45915.1"/>
    <property type="molecule type" value="Genomic_DNA"/>
</dbReference>
<evidence type="ECO:0000313" key="2">
    <source>
        <dbReference type="EMBL" id="VBB45915.1"/>
    </source>
</evidence>
<protein>
    <submittedName>
        <fullName evidence="2">Uncharacterized protein</fullName>
    </submittedName>
</protein>
<dbReference type="AlphaFoldDB" id="A0A653AD81"/>
<evidence type="ECO:0000256" key="1">
    <source>
        <dbReference type="SAM" id="MobiDB-lite"/>
    </source>
</evidence>
<name>A0A653AD81_UNCDX</name>
<organism evidence="2">
    <name type="scientific">Uncultured Desulfatiglans sp</name>
    <dbReference type="NCBI Taxonomy" id="1748965"/>
    <lineage>
        <taxon>Bacteria</taxon>
        <taxon>Pseudomonadati</taxon>
        <taxon>Thermodesulfobacteriota</taxon>
        <taxon>Desulfobacteria</taxon>
        <taxon>Desulfatiglandales</taxon>
        <taxon>Desulfatiglandaceae</taxon>
        <taxon>Desulfatiglans</taxon>
        <taxon>environmental samples</taxon>
    </lineage>
</organism>
<gene>
    <name evidence="2" type="ORF">TRIP_B360008</name>
</gene>
<proteinExistence type="predicted"/>